<dbReference type="Proteomes" id="UP000217954">
    <property type="component" value="Chromosome"/>
</dbReference>
<dbReference type="SUPFAM" id="SSF53756">
    <property type="entry name" value="UDP-Glycosyltransferase/glycogen phosphorylase"/>
    <property type="match status" value="1"/>
</dbReference>
<dbReference type="InterPro" id="IPR050426">
    <property type="entry name" value="Glycosyltransferase_28"/>
</dbReference>
<dbReference type="GO" id="GO:0008194">
    <property type="term" value="F:UDP-glycosyltransferase activity"/>
    <property type="evidence" value="ECO:0007669"/>
    <property type="project" value="InterPro"/>
</dbReference>
<gene>
    <name evidence="3" type="ORF">MSTE_04850</name>
</gene>
<dbReference type="PANTHER" id="PTHR48050:SF13">
    <property type="entry name" value="STEROL 3-BETA-GLUCOSYLTRANSFERASE UGT80A2"/>
    <property type="match status" value="1"/>
</dbReference>
<evidence type="ECO:0000259" key="2">
    <source>
        <dbReference type="Pfam" id="PF06722"/>
    </source>
</evidence>
<accession>A0A1Z4F4K7</accession>
<dbReference type="PANTHER" id="PTHR48050">
    <property type="entry name" value="STEROL 3-BETA-GLUCOSYLTRANSFERASE"/>
    <property type="match status" value="1"/>
</dbReference>
<evidence type="ECO:0000259" key="1">
    <source>
        <dbReference type="Pfam" id="PF03033"/>
    </source>
</evidence>
<dbReference type="CDD" id="cd03784">
    <property type="entry name" value="GT1_Gtf-like"/>
    <property type="match status" value="1"/>
</dbReference>
<dbReference type="FunFam" id="3.40.50.2000:FF:000009">
    <property type="entry name" value="Sterol 3-beta-glucosyltransferase UGT80A2"/>
    <property type="match status" value="1"/>
</dbReference>
<dbReference type="KEGG" id="mste:MSTE_04850"/>
<dbReference type="GO" id="GO:0016758">
    <property type="term" value="F:hexosyltransferase activity"/>
    <property type="evidence" value="ECO:0007669"/>
    <property type="project" value="InterPro"/>
</dbReference>
<evidence type="ECO:0000313" key="3">
    <source>
        <dbReference type="EMBL" id="BAY00142.1"/>
    </source>
</evidence>
<dbReference type="AlphaFoldDB" id="A0A1Z4F4K7"/>
<feature type="domain" description="Erythromycin biosynthesis protein CIII-like C-terminal" evidence="2">
    <location>
        <begin position="296"/>
        <end position="393"/>
    </location>
</feature>
<feature type="domain" description="Glycosyltransferase family 28 N-terminal" evidence="1">
    <location>
        <begin position="4"/>
        <end position="70"/>
    </location>
</feature>
<dbReference type="InterPro" id="IPR002213">
    <property type="entry name" value="UDP_glucos_trans"/>
</dbReference>
<dbReference type="Gene3D" id="3.40.50.2000">
    <property type="entry name" value="Glycogen Phosphorylase B"/>
    <property type="match status" value="2"/>
</dbReference>
<sequence>MARIVIAAIGSHGDVAPLTGVGVRLRQAGHQVTVAAFDRFSSLISDSGLCFRGIAEPGAPSQDADVNVTKGLAEFLAPRGMRSLGDAMLSAVQDLAADILLLSPFCELAGHPLAEAKGIPSMGIRLQPCSATAQFPPATLGAWSAGAAGNRLASHAGARLVDRLYGGVVAGFRRDLGLPKVSASKSRKNRTQSKWTILHGFSTYIVPRPPDWRPGLEVAGYCWPETDPQWQPTPELTDFLQAGDPPVYFGFGSTMTSAADAARLSELVRGAVHQAGVRGIVQTGWAGINPNDDDDDDILTVGELPHSWLFPRMAAVVHHCGAGTTAAGLRAGVPTVPVPGLGDQPFWAGRLRNLGLSTGTIPQRALTTERLSEAIRAATTDQELKDRVRRAADVIGAEDGAACAVATIDRLLG</sequence>
<protein>
    <submittedName>
        <fullName evidence="3">Putative glycosyl transferase</fullName>
    </submittedName>
</protein>
<reference evidence="4" key="1">
    <citation type="journal article" date="2017" name="Genome Announc.">
        <title>Complete Genome Sequence of Mycobacterium stephanolepidis.</title>
        <authorList>
            <person name="Fukano H."/>
            <person name="Yoshida M."/>
            <person name="Katayama Y."/>
            <person name="Omatsu T."/>
            <person name="Mizutani T."/>
            <person name="Kurata O."/>
            <person name="Wada S."/>
            <person name="Hoshino Y."/>
        </authorList>
    </citation>
    <scope>NUCLEOTIDE SEQUENCE [LARGE SCALE GENOMIC DNA]</scope>
    <source>
        <strain evidence="4">NJB0901</strain>
    </source>
</reference>
<dbReference type="InterPro" id="IPR004276">
    <property type="entry name" value="GlycoTrans_28_N"/>
</dbReference>
<dbReference type="Pfam" id="PF03033">
    <property type="entry name" value="Glyco_transf_28"/>
    <property type="match status" value="1"/>
</dbReference>
<dbReference type="Pfam" id="PF06722">
    <property type="entry name" value="EryCIII-like_C"/>
    <property type="match status" value="1"/>
</dbReference>
<dbReference type="EMBL" id="AP018165">
    <property type="protein sequence ID" value="BAY00142.1"/>
    <property type="molecule type" value="Genomic_DNA"/>
</dbReference>
<reference evidence="3 4" key="2">
    <citation type="journal article" date="2017" name="Int. J. Syst. Evol. Microbiol.">
        <title>Mycobacterium stephanolepidis sp. nov., a rapidly growing species related to Mycobacterium chelonae, isolated from marine teleost fish, Stephanolepis cirrhifer.</title>
        <authorList>
            <person name="Fukano H."/>
            <person name="Wada S."/>
            <person name="Kurata O."/>
            <person name="Katayama K."/>
            <person name="Fujiwara N."/>
            <person name="Hoshino Y."/>
        </authorList>
    </citation>
    <scope>NUCLEOTIDE SEQUENCE [LARGE SCALE GENOMIC DNA]</scope>
    <source>
        <strain evidence="3 4">NJB0901</strain>
    </source>
</reference>
<keyword evidence="3" id="KW-0808">Transferase</keyword>
<dbReference type="RefSeq" id="WP_096504953.1">
    <property type="nucleotide sequence ID" value="NZ_AP018165.1"/>
</dbReference>
<dbReference type="InterPro" id="IPR010610">
    <property type="entry name" value="EryCIII-like_C"/>
</dbReference>
<dbReference type="GO" id="GO:0033072">
    <property type="term" value="P:vancomycin biosynthetic process"/>
    <property type="evidence" value="ECO:0007669"/>
    <property type="project" value="UniProtKB-ARBA"/>
</dbReference>
<dbReference type="OrthoDB" id="3253247at2"/>
<keyword evidence="4" id="KW-1185">Reference proteome</keyword>
<organism evidence="3 4">
    <name type="scientific">[Mycobacterium] stephanolepidis</name>
    <dbReference type="NCBI Taxonomy" id="1520670"/>
    <lineage>
        <taxon>Bacteria</taxon>
        <taxon>Bacillati</taxon>
        <taxon>Actinomycetota</taxon>
        <taxon>Actinomycetes</taxon>
        <taxon>Mycobacteriales</taxon>
        <taxon>Mycobacteriaceae</taxon>
        <taxon>Mycobacteroides</taxon>
    </lineage>
</organism>
<proteinExistence type="predicted"/>
<dbReference type="GO" id="GO:0005975">
    <property type="term" value="P:carbohydrate metabolic process"/>
    <property type="evidence" value="ECO:0007669"/>
    <property type="project" value="InterPro"/>
</dbReference>
<name>A0A1Z4F4K7_9MYCO</name>
<evidence type="ECO:0000313" key="4">
    <source>
        <dbReference type="Proteomes" id="UP000217954"/>
    </source>
</evidence>